<evidence type="ECO:0000256" key="2">
    <source>
        <dbReference type="ARBA" id="ARBA00022692"/>
    </source>
</evidence>
<dbReference type="Pfam" id="PF00662">
    <property type="entry name" value="Proton_antipo_N"/>
    <property type="match status" value="1"/>
</dbReference>
<dbReference type="InterPro" id="IPR018393">
    <property type="entry name" value="NADHpl_OxRdtase_5_subgr"/>
</dbReference>
<dbReference type="NCBIfam" id="TIGR01974">
    <property type="entry name" value="NDH_I_L"/>
    <property type="match status" value="1"/>
</dbReference>
<dbReference type="Pfam" id="PF00361">
    <property type="entry name" value="Proton_antipo_M"/>
    <property type="match status" value="1"/>
</dbReference>
<dbReference type="GO" id="GO:0042773">
    <property type="term" value="P:ATP synthesis coupled electron transport"/>
    <property type="evidence" value="ECO:0007669"/>
    <property type="project" value="InterPro"/>
</dbReference>
<feature type="transmembrane region" description="Helical" evidence="6">
    <location>
        <begin position="318"/>
        <end position="340"/>
    </location>
</feature>
<dbReference type="Gene3D" id="1.20.5.2700">
    <property type="match status" value="1"/>
</dbReference>
<dbReference type="GO" id="GO:0012505">
    <property type="term" value="C:endomembrane system"/>
    <property type="evidence" value="ECO:0007669"/>
    <property type="project" value="UniProtKB-SubCell"/>
</dbReference>
<dbReference type="PANTHER" id="PTHR42829:SF2">
    <property type="entry name" value="NADH-UBIQUINONE OXIDOREDUCTASE CHAIN 5"/>
    <property type="match status" value="1"/>
</dbReference>
<proteinExistence type="predicted"/>
<dbReference type="GO" id="GO:0016020">
    <property type="term" value="C:membrane"/>
    <property type="evidence" value="ECO:0007669"/>
    <property type="project" value="UniProtKB-SubCell"/>
</dbReference>
<keyword evidence="4 6" id="KW-0472">Membrane</keyword>
<accession>A0A7W7XZB7</accession>
<feature type="transmembrane region" description="Helical" evidence="6">
    <location>
        <begin position="223"/>
        <end position="239"/>
    </location>
</feature>
<feature type="transmembrane region" description="Helical" evidence="6">
    <location>
        <begin position="428"/>
        <end position="450"/>
    </location>
</feature>
<dbReference type="Proteomes" id="UP000519004">
    <property type="component" value="Unassembled WGS sequence"/>
</dbReference>
<evidence type="ECO:0000256" key="1">
    <source>
        <dbReference type="ARBA" id="ARBA00004127"/>
    </source>
</evidence>
<protein>
    <submittedName>
        <fullName evidence="9">NADH-quinone oxidoreductase subunit L</fullName>
    </submittedName>
</protein>
<feature type="transmembrane region" description="Helical" evidence="6">
    <location>
        <begin position="182"/>
        <end position="203"/>
    </location>
</feature>
<organism evidence="9 10">
    <name type="scientific">Rehaibacterium terrae</name>
    <dbReference type="NCBI Taxonomy" id="1341696"/>
    <lineage>
        <taxon>Bacteria</taxon>
        <taxon>Pseudomonadati</taxon>
        <taxon>Pseudomonadota</taxon>
        <taxon>Gammaproteobacteria</taxon>
        <taxon>Lysobacterales</taxon>
        <taxon>Lysobacteraceae</taxon>
        <taxon>Rehaibacterium</taxon>
    </lineage>
</organism>
<dbReference type="NCBIfam" id="NF005141">
    <property type="entry name" value="PRK06590.1"/>
    <property type="match status" value="1"/>
</dbReference>
<feature type="transmembrane region" description="Helical" evidence="6">
    <location>
        <begin position="119"/>
        <end position="136"/>
    </location>
</feature>
<feature type="transmembrane region" description="Helical" evidence="6">
    <location>
        <begin position="32"/>
        <end position="53"/>
    </location>
</feature>
<comment type="subcellular location">
    <subcellularLocation>
        <location evidence="1">Endomembrane system</location>
        <topology evidence="1">Multi-pass membrane protein</topology>
    </subcellularLocation>
    <subcellularLocation>
        <location evidence="5">Membrane</location>
        <topology evidence="5">Multi-pass membrane protein</topology>
    </subcellularLocation>
</comment>
<keyword evidence="10" id="KW-1185">Reference proteome</keyword>
<dbReference type="PRINTS" id="PR01434">
    <property type="entry name" value="NADHDHGNASE5"/>
</dbReference>
<dbReference type="PRINTS" id="PR01435">
    <property type="entry name" value="NPOXDRDTASE5"/>
</dbReference>
<evidence type="ECO:0000313" key="10">
    <source>
        <dbReference type="Proteomes" id="UP000519004"/>
    </source>
</evidence>
<dbReference type="GO" id="GO:0008137">
    <property type="term" value="F:NADH dehydrogenase (ubiquinone) activity"/>
    <property type="evidence" value="ECO:0007669"/>
    <property type="project" value="InterPro"/>
</dbReference>
<evidence type="ECO:0000259" key="8">
    <source>
        <dbReference type="Pfam" id="PF00662"/>
    </source>
</evidence>
<feature type="transmembrane region" description="Helical" evidence="6">
    <location>
        <begin position="6"/>
        <end position="25"/>
    </location>
</feature>
<feature type="transmembrane region" description="Helical" evidence="6">
    <location>
        <begin position="87"/>
        <end position="107"/>
    </location>
</feature>
<keyword evidence="3 6" id="KW-1133">Transmembrane helix</keyword>
<feature type="transmembrane region" description="Helical" evidence="6">
    <location>
        <begin position="260"/>
        <end position="278"/>
    </location>
</feature>
<evidence type="ECO:0000256" key="4">
    <source>
        <dbReference type="ARBA" id="ARBA00023136"/>
    </source>
</evidence>
<feature type="transmembrane region" description="Helical" evidence="6">
    <location>
        <begin position="565"/>
        <end position="583"/>
    </location>
</feature>
<feature type="domain" description="NADH-Ubiquinone oxidoreductase (complex I) chain 5 N-terminal" evidence="8">
    <location>
        <begin position="70"/>
        <end position="120"/>
    </location>
</feature>
<evidence type="ECO:0000256" key="6">
    <source>
        <dbReference type="SAM" id="Phobius"/>
    </source>
</evidence>
<feature type="domain" description="NADH:quinone oxidoreductase/Mrp antiporter transmembrane" evidence="7">
    <location>
        <begin position="136"/>
        <end position="417"/>
    </location>
</feature>
<evidence type="ECO:0000313" key="9">
    <source>
        <dbReference type="EMBL" id="MBB5015202.1"/>
    </source>
</evidence>
<dbReference type="GO" id="GO:0003954">
    <property type="term" value="F:NADH dehydrogenase activity"/>
    <property type="evidence" value="ECO:0007669"/>
    <property type="project" value="TreeGrafter"/>
</dbReference>
<feature type="transmembrane region" description="Helical" evidence="6">
    <location>
        <begin position="499"/>
        <end position="520"/>
    </location>
</feature>
<name>A0A7W7XZB7_9GAMM</name>
<dbReference type="InterPro" id="IPR001750">
    <property type="entry name" value="ND/Mrp_TM"/>
</dbReference>
<sequence>MLSQNTLLVIALAPLFGAIVAGLFGRQIGRAGAHWVTILGVAVSCALSVQVFYQLAFAGAAPFNENIYTWFEIGSYSAHVGFMVDRLTAMMMVVVTFVSLLVHIYTIGYMHEDPGYQRFFSYISLFTFSMLMLVMSNNFLQLFFGWEAVGLVSYLLIGFWYKRPTAIFANLKAFLVNRVGDFGFLLGIAGILYWFGTLDYATVFARATEIEHLTMVELIGRDWSVPTFICICLFIGAMGKSAQVPLHVWLPDSMEGPTPISALIHAATMVTAGIFMVARMSPLFELSDTALAFVLFIGATTAFFTGLIGIVQNDIKRVVAYSTLSQLGYMTVALGVSAYAGAVYHLMTHAFFKALLFLAAGSVIIGMHHEQDMRRMGGLRKYMPVTYATCLIGTLALVGFPFFSGYYSKDSIIEAVKVAMGRGGWVQAYAYWAVLLGVFVTSFYSFRLLYLTFHGKERFHDRVGQDYVAPEADSTEHEQALAHAHEDHHHAHTPHESPWVVTLPLVLLAIPSILIGFFTVGPMLFSDFFEGAIFVREANDTLAVVGRELFHGALAFGLHFWASPAFWLAFAGFAAATYIYLFNPSLADRLKQMFALPYRVLENKYGFDRLWIDGFAKGGVKLGEVSYKAGDTGLIDGAIVNGSAALVDRVAAVVRRVQSGYLYHYAFAMILGLIVMLAVLIRALS</sequence>
<feature type="transmembrane region" description="Helical" evidence="6">
    <location>
        <begin position="142"/>
        <end position="161"/>
    </location>
</feature>
<gene>
    <name evidence="9" type="ORF">HNQ58_001088</name>
</gene>
<evidence type="ECO:0000259" key="7">
    <source>
        <dbReference type="Pfam" id="PF00361"/>
    </source>
</evidence>
<feature type="transmembrane region" description="Helical" evidence="6">
    <location>
        <begin position="346"/>
        <end position="365"/>
    </location>
</feature>
<dbReference type="EMBL" id="JACHHX010000006">
    <property type="protein sequence ID" value="MBB5015202.1"/>
    <property type="molecule type" value="Genomic_DNA"/>
</dbReference>
<comment type="caution">
    <text evidence="9">The sequence shown here is derived from an EMBL/GenBank/DDBJ whole genome shotgun (WGS) entry which is preliminary data.</text>
</comment>
<feature type="transmembrane region" description="Helical" evidence="6">
    <location>
        <begin position="290"/>
        <end position="311"/>
    </location>
</feature>
<evidence type="ECO:0000256" key="3">
    <source>
        <dbReference type="ARBA" id="ARBA00022989"/>
    </source>
</evidence>
<keyword evidence="2 5" id="KW-0812">Transmembrane</keyword>
<dbReference type="RefSeq" id="WP_183947778.1">
    <property type="nucleotide sequence ID" value="NZ_JACHHX010000006.1"/>
</dbReference>
<evidence type="ECO:0000256" key="5">
    <source>
        <dbReference type="RuleBase" id="RU000320"/>
    </source>
</evidence>
<dbReference type="AlphaFoldDB" id="A0A7W7XZB7"/>
<feature type="transmembrane region" description="Helical" evidence="6">
    <location>
        <begin position="662"/>
        <end position="684"/>
    </location>
</feature>
<reference evidence="9 10" key="1">
    <citation type="submission" date="2020-08" db="EMBL/GenBank/DDBJ databases">
        <title>Genomic Encyclopedia of Type Strains, Phase IV (KMG-IV): sequencing the most valuable type-strain genomes for metagenomic binning, comparative biology and taxonomic classification.</title>
        <authorList>
            <person name="Goeker M."/>
        </authorList>
    </citation>
    <scope>NUCLEOTIDE SEQUENCE [LARGE SCALE GENOMIC DNA]</scope>
    <source>
        <strain evidence="9 10">DSM 25897</strain>
    </source>
</reference>
<dbReference type="InterPro" id="IPR001516">
    <property type="entry name" value="Proton_antipo_N"/>
</dbReference>
<dbReference type="PANTHER" id="PTHR42829">
    <property type="entry name" value="NADH-UBIQUINONE OXIDOREDUCTASE CHAIN 5"/>
    <property type="match status" value="1"/>
</dbReference>
<feature type="transmembrane region" description="Helical" evidence="6">
    <location>
        <begin position="385"/>
        <end position="408"/>
    </location>
</feature>
<dbReference type="GO" id="GO:0015990">
    <property type="term" value="P:electron transport coupled proton transport"/>
    <property type="evidence" value="ECO:0007669"/>
    <property type="project" value="TreeGrafter"/>
</dbReference>
<dbReference type="InterPro" id="IPR003945">
    <property type="entry name" value="NU5C-like"/>
</dbReference>